<organism evidence="2 3">
    <name type="scientific">Fodinicurvata halophila</name>
    <dbReference type="NCBI Taxonomy" id="1419723"/>
    <lineage>
        <taxon>Bacteria</taxon>
        <taxon>Pseudomonadati</taxon>
        <taxon>Pseudomonadota</taxon>
        <taxon>Alphaproteobacteria</taxon>
        <taxon>Rhodospirillales</taxon>
        <taxon>Rhodovibrionaceae</taxon>
        <taxon>Fodinicurvata</taxon>
    </lineage>
</organism>
<dbReference type="InterPro" id="IPR001763">
    <property type="entry name" value="Rhodanese-like_dom"/>
</dbReference>
<dbReference type="Proteomes" id="UP001595799">
    <property type="component" value="Unassembled WGS sequence"/>
</dbReference>
<dbReference type="RefSeq" id="WP_382421212.1">
    <property type="nucleotide sequence ID" value="NZ_JBHSCW010000003.1"/>
</dbReference>
<dbReference type="PROSITE" id="PS50206">
    <property type="entry name" value="RHODANESE_3"/>
    <property type="match status" value="1"/>
</dbReference>
<evidence type="ECO:0000313" key="3">
    <source>
        <dbReference type="Proteomes" id="UP001595799"/>
    </source>
</evidence>
<dbReference type="EMBL" id="JBHSCW010000003">
    <property type="protein sequence ID" value="MFC4350867.1"/>
    <property type="molecule type" value="Genomic_DNA"/>
</dbReference>
<sequence>MGFPIVGRSRGAQNVLVLGMRFHRTGAISAASHALEACPAEIDVNEEIIAYCHGPYCVLSYEAVAALQARGYTVWRLEDGLTEWRAAGLSVEAGLQR</sequence>
<evidence type="ECO:0000259" key="1">
    <source>
        <dbReference type="PROSITE" id="PS50206"/>
    </source>
</evidence>
<dbReference type="InterPro" id="IPR036873">
    <property type="entry name" value="Rhodanese-like_dom_sf"/>
</dbReference>
<dbReference type="Pfam" id="PF00581">
    <property type="entry name" value="Rhodanese"/>
    <property type="match status" value="1"/>
</dbReference>
<name>A0ABV8UI66_9PROT</name>
<accession>A0ABV8UI66</accession>
<feature type="domain" description="Rhodanese" evidence="1">
    <location>
        <begin position="32"/>
        <end position="93"/>
    </location>
</feature>
<proteinExistence type="predicted"/>
<evidence type="ECO:0000313" key="2">
    <source>
        <dbReference type="EMBL" id="MFC4350867.1"/>
    </source>
</evidence>
<dbReference type="Gene3D" id="3.40.250.10">
    <property type="entry name" value="Rhodanese-like domain"/>
    <property type="match status" value="1"/>
</dbReference>
<protein>
    <submittedName>
        <fullName evidence="2">Rhodanese-like domain-containing protein</fullName>
    </submittedName>
</protein>
<reference evidence="3" key="1">
    <citation type="journal article" date="2019" name="Int. J. Syst. Evol. Microbiol.">
        <title>The Global Catalogue of Microorganisms (GCM) 10K type strain sequencing project: providing services to taxonomists for standard genome sequencing and annotation.</title>
        <authorList>
            <consortium name="The Broad Institute Genomics Platform"/>
            <consortium name="The Broad Institute Genome Sequencing Center for Infectious Disease"/>
            <person name="Wu L."/>
            <person name="Ma J."/>
        </authorList>
    </citation>
    <scope>NUCLEOTIDE SEQUENCE [LARGE SCALE GENOMIC DNA]</scope>
    <source>
        <strain evidence="3">CECT 8472</strain>
    </source>
</reference>
<dbReference type="SUPFAM" id="SSF52821">
    <property type="entry name" value="Rhodanese/Cell cycle control phosphatase"/>
    <property type="match status" value="1"/>
</dbReference>
<gene>
    <name evidence="2" type="ORF">ACFOW6_04845</name>
</gene>
<comment type="caution">
    <text evidence="2">The sequence shown here is derived from an EMBL/GenBank/DDBJ whole genome shotgun (WGS) entry which is preliminary data.</text>
</comment>
<keyword evidence="3" id="KW-1185">Reference proteome</keyword>